<dbReference type="InterPro" id="IPR035980">
    <property type="entry name" value="Ribosomal_bS6_sf"/>
</dbReference>
<dbReference type="InterPro" id="IPR000529">
    <property type="entry name" value="Ribosomal_bS6"/>
</dbReference>
<accession>A0A0G0TVF2</accession>
<comment type="caution">
    <text evidence="4">The sequence shown here is derived from an EMBL/GenBank/DDBJ whole genome shotgun (WGS) entry which is preliminary data.</text>
</comment>
<dbReference type="PANTHER" id="PTHR21011">
    <property type="entry name" value="MITOCHONDRIAL 28S RIBOSOMAL PROTEIN S6"/>
    <property type="match status" value="1"/>
</dbReference>
<keyword evidence="3" id="KW-0699">rRNA-binding</keyword>
<dbReference type="PANTHER" id="PTHR21011:SF1">
    <property type="entry name" value="SMALL RIBOSOMAL SUBUNIT PROTEIN BS6M"/>
    <property type="match status" value="1"/>
</dbReference>
<keyword evidence="3" id="KW-0694">RNA-binding</keyword>
<evidence type="ECO:0000313" key="4">
    <source>
        <dbReference type="EMBL" id="KKR41887.1"/>
    </source>
</evidence>
<dbReference type="GO" id="GO:0003735">
    <property type="term" value="F:structural constituent of ribosome"/>
    <property type="evidence" value="ECO:0007669"/>
    <property type="project" value="InterPro"/>
</dbReference>
<comment type="function">
    <text evidence="3">Binds together with bS18 to 16S ribosomal RNA.</text>
</comment>
<gene>
    <name evidence="3" type="primary">rpsF</name>
    <name evidence="4" type="ORF">UT77_C0005G0002</name>
</gene>
<dbReference type="GO" id="GO:0070181">
    <property type="term" value="F:small ribosomal subunit rRNA binding"/>
    <property type="evidence" value="ECO:0007669"/>
    <property type="project" value="TreeGrafter"/>
</dbReference>
<dbReference type="InterPro" id="IPR020814">
    <property type="entry name" value="Ribosomal_S6_plastid/chlpt"/>
</dbReference>
<dbReference type="SUPFAM" id="SSF54995">
    <property type="entry name" value="Ribosomal protein S6"/>
    <property type="match status" value="1"/>
</dbReference>
<evidence type="ECO:0000256" key="3">
    <source>
        <dbReference type="HAMAP-Rule" id="MF_00360"/>
    </source>
</evidence>
<name>A0A0G0TVF2_9BACT</name>
<keyword evidence="3" id="KW-0687">Ribonucleoprotein</keyword>
<dbReference type="GO" id="GO:1990904">
    <property type="term" value="C:ribonucleoprotein complex"/>
    <property type="evidence" value="ECO:0007669"/>
    <property type="project" value="UniProtKB-KW"/>
</dbReference>
<dbReference type="Gene3D" id="3.30.70.60">
    <property type="match status" value="1"/>
</dbReference>
<dbReference type="AlphaFoldDB" id="A0A0G0TVF2"/>
<proteinExistence type="inferred from homology"/>
<dbReference type="HAMAP" id="MF_00360">
    <property type="entry name" value="Ribosomal_bS6"/>
    <property type="match status" value="1"/>
</dbReference>
<protein>
    <recommendedName>
        <fullName evidence="2 3">Small ribosomal subunit protein bS6</fullName>
    </recommendedName>
</protein>
<dbReference type="NCBIfam" id="TIGR00166">
    <property type="entry name" value="S6"/>
    <property type="match status" value="1"/>
</dbReference>
<dbReference type="GO" id="GO:0005737">
    <property type="term" value="C:cytoplasm"/>
    <property type="evidence" value="ECO:0007669"/>
    <property type="project" value="UniProtKB-ARBA"/>
</dbReference>
<keyword evidence="3 4" id="KW-0689">Ribosomal protein</keyword>
<dbReference type="InterPro" id="IPR014717">
    <property type="entry name" value="Transl_elong_EF1B/ribsomal_bS6"/>
</dbReference>
<dbReference type="CDD" id="cd00473">
    <property type="entry name" value="bS6"/>
    <property type="match status" value="1"/>
</dbReference>
<reference evidence="4 5" key="1">
    <citation type="journal article" date="2015" name="Nature">
        <title>rRNA introns, odd ribosomes, and small enigmatic genomes across a large radiation of phyla.</title>
        <authorList>
            <person name="Brown C.T."/>
            <person name="Hug L.A."/>
            <person name="Thomas B.C."/>
            <person name="Sharon I."/>
            <person name="Castelle C.J."/>
            <person name="Singh A."/>
            <person name="Wilkins M.J."/>
            <person name="Williams K.H."/>
            <person name="Banfield J.F."/>
        </authorList>
    </citation>
    <scope>NUCLEOTIDE SEQUENCE [LARGE SCALE GENOMIC DNA]</scope>
</reference>
<dbReference type="GO" id="GO:0005840">
    <property type="term" value="C:ribosome"/>
    <property type="evidence" value="ECO:0007669"/>
    <property type="project" value="UniProtKB-KW"/>
</dbReference>
<evidence type="ECO:0000256" key="2">
    <source>
        <dbReference type="ARBA" id="ARBA00035294"/>
    </source>
</evidence>
<dbReference type="Pfam" id="PF01250">
    <property type="entry name" value="Ribosomal_S6"/>
    <property type="match status" value="1"/>
</dbReference>
<sequence length="107" mass="12100">MLLNSRSLTSTITHVNSYYLTLVLKPGLEEKERKTLLDALSKKLTGEGGKVAKEDLWGVRPLAYPIKRNTSGFFAHFEIEADPANAKGLDKILKLEEDVLRYLLIRK</sequence>
<dbReference type="EMBL" id="LBYB01000005">
    <property type="protein sequence ID" value="KKR41887.1"/>
    <property type="molecule type" value="Genomic_DNA"/>
</dbReference>
<dbReference type="Proteomes" id="UP000034881">
    <property type="component" value="Unassembled WGS sequence"/>
</dbReference>
<dbReference type="GO" id="GO:0006412">
    <property type="term" value="P:translation"/>
    <property type="evidence" value="ECO:0007669"/>
    <property type="project" value="UniProtKB-UniRule"/>
</dbReference>
<evidence type="ECO:0000256" key="1">
    <source>
        <dbReference type="ARBA" id="ARBA00009512"/>
    </source>
</evidence>
<comment type="similarity">
    <text evidence="1 3">Belongs to the bacterial ribosomal protein bS6 family.</text>
</comment>
<organism evidence="4 5">
    <name type="scientific">Candidatus Daviesbacteria bacterium GW2011_GWC2_40_12</name>
    <dbReference type="NCBI Taxonomy" id="1618431"/>
    <lineage>
        <taxon>Bacteria</taxon>
        <taxon>Candidatus Daviesiibacteriota</taxon>
    </lineage>
</organism>
<evidence type="ECO:0000313" key="5">
    <source>
        <dbReference type="Proteomes" id="UP000034881"/>
    </source>
</evidence>